<dbReference type="GeneID" id="95974840"/>
<feature type="region of interest" description="Disordered" evidence="3">
    <location>
        <begin position="638"/>
        <end position="704"/>
    </location>
</feature>
<feature type="compositionally biased region" description="Polar residues" evidence="3">
    <location>
        <begin position="480"/>
        <end position="491"/>
    </location>
</feature>
<reference evidence="6 7" key="1">
    <citation type="submission" date="2024-07" db="EMBL/GenBank/DDBJ databases">
        <title>Draft sequence of the Neodothiora populina.</title>
        <authorList>
            <person name="Drown D.D."/>
            <person name="Schuette U.S."/>
            <person name="Buechlein A.B."/>
            <person name="Rusch D.R."/>
            <person name="Winton L.W."/>
            <person name="Adams G.A."/>
        </authorList>
    </citation>
    <scope>NUCLEOTIDE SEQUENCE [LARGE SCALE GENOMIC DNA]</scope>
    <source>
        <strain evidence="6 7">CPC 39397</strain>
    </source>
</reference>
<evidence type="ECO:0000313" key="7">
    <source>
        <dbReference type="Proteomes" id="UP001562354"/>
    </source>
</evidence>
<evidence type="ECO:0000256" key="3">
    <source>
        <dbReference type="SAM" id="MobiDB-lite"/>
    </source>
</evidence>
<dbReference type="Gene3D" id="2.120.10.80">
    <property type="entry name" value="Kelch-type beta propeller"/>
    <property type="match status" value="2"/>
</dbReference>
<keyword evidence="5" id="KW-0732">Signal</keyword>
<feature type="region of interest" description="Disordered" evidence="3">
    <location>
        <begin position="445"/>
        <end position="491"/>
    </location>
</feature>
<evidence type="ECO:0000256" key="1">
    <source>
        <dbReference type="ARBA" id="ARBA00022441"/>
    </source>
</evidence>
<evidence type="ECO:0000256" key="4">
    <source>
        <dbReference type="SAM" id="Phobius"/>
    </source>
</evidence>
<dbReference type="PANTHER" id="PTHR46093:SF18">
    <property type="entry name" value="FIBRONECTIN TYPE-III DOMAIN-CONTAINING PROTEIN"/>
    <property type="match status" value="1"/>
</dbReference>
<feature type="signal peptide" evidence="5">
    <location>
        <begin position="1"/>
        <end position="15"/>
    </location>
</feature>
<feature type="chain" id="PRO_5047404443" description="Kelch repeat protein" evidence="5">
    <location>
        <begin position="16"/>
        <end position="728"/>
    </location>
</feature>
<dbReference type="Pfam" id="PF24681">
    <property type="entry name" value="Kelch_KLHDC2_KLHL20_DRC7"/>
    <property type="match status" value="1"/>
</dbReference>
<feature type="compositionally biased region" description="Low complexity" evidence="3">
    <location>
        <begin position="445"/>
        <end position="469"/>
    </location>
</feature>
<keyword evidence="4" id="KW-0472">Membrane</keyword>
<dbReference type="EMBL" id="JBFMKM010000003">
    <property type="protein sequence ID" value="KAL1310910.1"/>
    <property type="molecule type" value="Genomic_DNA"/>
</dbReference>
<keyword evidence="4" id="KW-0812">Transmembrane</keyword>
<comment type="caution">
    <text evidence="6">The sequence shown here is derived from an EMBL/GenBank/DDBJ whole genome shotgun (WGS) entry which is preliminary data.</text>
</comment>
<evidence type="ECO:0008006" key="8">
    <source>
        <dbReference type="Google" id="ProtNLM"/>
    </source>
</evidence>
<feature type="compositionally biased region" description="Polar residues" evidence="3">
    <location>
        <begin position="167"/>
        <end position="187"/>
    </location>
</feature>
<dbReference type="PANTHER" id="PTHR46093">
    <property type="entry name" value="ACYL-COA-BINDING DOMAIN-CONTAINING PROTEIN 5"/>
    <property type="match status" value="1"/>
</dbReference>
<accession>A0ABR3PMZ6</accession>
<dbReference type="RefSeq" id="XP_069203759.1">
    <property type="nucleotide sequence ID" value="XM_069340290.1"/>
</dbReference>
<evidence type="ECO:0000256" key="2">
    <source>
        <dbReference type="ARBA" id="ARBA00022737"/>
    </source>
</evidence>
<evidence type="ECO:0000256" key="5">
    <source>
        <dbReference type="SAM" id="SignalP"/>
    </source>
</evidence>
<keyword evidence="2" id="KW-0677">Repeat</keyword>
<dbReference type="Proteomes" id="UP001562354">
    <property type="component" value="Unassembled WGS sequence"/>
</dbReference>
<sequence>MIALLAAVGIPLLHGTSWPGKASAPAIGAEGGVMRRTPGPFIDSENKVLVRQSDSPTDICTRWAQQSAVVNGTLYLYGGEATTSTSQTENTWNNNFIAMDLSKTWQIAAPSMSYLPQPSGPPSVALGSLWNSYDSLYLYGGEFSSKPAVSPVPFSLWQYEIKSGQWSEHSNPTTSEGNNSEAANQPVQRAAEGAGVSVPSLGRAWYFGGHQDGYTTEGWSQSIWRIYLKSLLEFTFPGAQNNQVNSLSDGETAGSDGVWRNVTEGGLQDEAGFPERADGILTYVPGFGAEGLLLGLAGGTNETLTQMNVIDVYDIATSTWYKQATSGPMPPARVNPCAVVAAAPDGSSYNVYMFGGQDLKNDQTQLNDMWILTTPSFTWIKVDQPSDQSVPYARAGHTCAIWDAQMIVVGGYVGTSISCDSPGIYVYDLSSLSWVEQFTALGASNSSSSSISSGSASASDSNSSGSATASDDESKPAATSAPNAENNPLNQQPAQIANATNAGGLEGSYGYEVPQIVIAAIGGASTGGATLTTPRVTATSGPLATGKAVTYTVTQSSGAIVTETSAPGNTTVGGGSGGSSSHNGPNIAAIVAGTVAGVLFLLVCYLAFCAWLYRKQLVLYKRHVNMAQTQALGEKRPAIPGLFSTTEDSDRSSSQRQYDANRLRNSESASGSGGSWAPYVPDRRGSDSLLPRTSSENGDVDDLLGGHEPSFLGVVLAPRRSLRVINQD</sequence>
<dbReference type="InterPro" id="IPR015915">
    <property type="entry name" value="Kelch-typ_b-propeller"/>
</dbReference>
<dbReference type="SUPFAM" id="SSF50965">
    <property type="entry name" value="Galactose oxidase, central domain"/>
    <property type="match status" value="1"/>
</dbReference>
<evidence type="ECO:0000313" key="6">
    <source>
        <dbReference type="EMBL" id="KAL1310910.1"/>
    </source>
</evidence>
<feature type="compositionally biased region" description="Basic and acidic residues" evidence="3">
    <location>
        <begin position="648"/>
        <end position="665"/>
    </location>
</feature>
<feature type="region of interest" description="Disordered" evidence="3">
    <location>
        <begin position="167"/>
        <end position="193"/>
    </location>
</feature>
<keyword evidence="1" id="KW-0880">Kelch repeat</keyword>
<dbReference type="InterPro" id="IPR011043">
    <property type="entry name" value="Gal_Oxase/kelch_b-propeller"/>
</dbReference>
<protein>
    <recommendedName>
        <fullName evidence="8">Kelch repeat protein</fullName>
    </recommendedName>
</protein>
<feature type="transmembrane region" description="Helical" evidence="4">
    <location>
        <begin position="587"/>
        <end position="613"/>
    </location>
</feature>
<organism evidence="6 7">
    <name type="scientific">Neodothiora populina</name>
    <dbReference type="NCBI Taxonomy" id="2781224"/>
    <lineage>
        <taxon>Eukaryota</taxon>
        <taxon>Fungi</taxon>
        <taxon>Dikarya</taxon>
        <taxon>Ascomycota</taxon>
        <taxon>Pezizomycotina</taxon>
        <taxon>Dothideomycetes</taxon>
        <taxon>Dothideomycetidae</taxon>
        <taxon>Dothideales</taxon>
        <taxon>Dothioraceae</taxon>
        <taxon>Neodothiora</taxon>
    </lineage>
</organism>
<proteinExistence type="predicted"/>
<dbReference type="SUPFAM" id="SSF117281">
    <property type="entry name" value="Kelch motif"/>
    <property type="match status" value="1"/>
</dbReference>
<gene>
    <name evidence="6" type="ORF">AAFC00_001137</name>
</gene>
<keyword evidence="4" id="KW-1133">Transmembrane helix</keyword>
<name>A0ABR3PMZ6_9PEZI</name>
<keyword evidence="7" id="KW-1185">Reference proteome</keyword>